<comment type="subcellular location">
    <subcellularLocation>
        <location evidence="1">Fimbrium</location>
    </subcellularLocation>
</comment>
<sequence length="1209" mass="132412">MNLSKERNTVTKVVKRRYKTFVSCITTVSLLLVSTSGFSEDIELYISDTIKKTENRPKVLIIFDNSGSMSNNGDYFKKKYDPSFTYDALPGLSKKSGKRIYFSKGDSSVSSVPIPDSPTETRLFLKKLNGCQIARDSLDKYGLYTGRVREYTFQGNSGSWTEIPEKTGENIKVIDCEDDVDALNANNKKMINSVGSAQSIPDGFPIDGEGSQAAPQPHTPNATNSNVTWSGQFVTLYTDNYLRWSQSTKEVIGTKYKSRLEVAKESVTSLINSTPNVDFGLQVFNGNSGSDNDNGGRIVHGIQESTLDSRTKLLGIIDNLLGNTWTPLCETLYEATQYFGAKPVYYGDDDDFVPKRDPDIEKSGSYISPFSACSDRVYVVLITDGSPTYDIDADDEIFKLPATGQDPFLVSDNFFVNGYKEYDAEWSYLAALAGWINNNDLNLNLDGKQTAETYTIGFGEDAKKDAAPLLIETAKRGGGEYFYAEDSASLTTALTNVLANLEPSNDSLTSASVAANNFDKTETLDAVYYAMFQPDRGPRWQGNLKKYKVSDSIQKGINGVAAINEATGHFSDDAQSYWSSTKDGNSVQEGGVAEMLRNKSNRIILSDLGENNALVGLTYAEASSSEVFETQSELATALDVADDKVAIEASLNWINGKDEDDADEDGDKNENREDVFGDPLHSKPVVINYGNDNIYIAVGTNHGVLHMFKDIDSTNTIEETWAFMPKDFISNIKALRENFTSADKVYGVDGLITAHITDKNGNGIVDSDDKVWLFYGFRRGGNTYYAMDVTDPTNPSVMWIIKGGDLNFEELGQTWSQPKIAYSLLNVVGGKAKPVLIFGGGYDISKDSHGIGGVNGEDNLGKAIYMLDAETGTLLWSLSPTGDTIFTGTDSIPSSIATLDSDGDGLTDRLYAGDTGGNVWRIDMPGSDTSKFSVFKLASLGNANYALSDKTLARDRRFFNEPAIVRAFITETIDSGQRDSDNNPIIVQQDIPYDAVLLGSGDRANPIGTDTNDVFFMIKDINIKTQQFIGVGTPTIPAIPTPITINNLADYTNNPFGASLTSQEKETLSLQVSLMSGWYMDLEEKGEKSTSSALVINNVVNFTTFIPAPLGVNSLSCDLPNGQGWLYAVDLALGVHKYNWQTEDPDSDDNRKTLISEQFLGSPTLIVTKTLNPETNILEPDGNIIVGREIIPVGFQLQTLRTYLYVTEN</sequence>
<dbReference type="AlphaFoldDB" id="A0A099KQA3"/>
<dbReference type="Pfam" id="PF05567">
    <property type="entry name" value="T4P_PilY1"/>
    <property type="match status" value="1"/>
</dbReference>
<dbReference type="SUPFAM" id="SSF53300">
    <property type="entry name" value="vWA-like"/>
    <property type="match status" value="1"/>
</dbReference>
<keyword evidence="6" id="KW-0281">Fimbrium</keyword>
<reference evidence="9 10" key="1">
    <citation type="submission" date="2014-08" db="EMBL/GenBank/DDBJ databases">
        <title>Genomic and Phenotypic Diversity of Colwellia psychrerythraea strains from Disparate Marine Basins.</title>
        <authorList>
            <person name="Techtmann S.M."/>
            <person name="Stelling S.C."/>
            <person name="Utturkar S.M."/>
            <person name="Alshibli N."/>
            <person name="Harris A."/>
            <person name="Brown S.D."/>
            <person name="Hazen T.C."/>
        </authorList>
    </citation>
    <scope>NUCLEOTIDE SEQUENCE [LARGE SCALE GENOMIC DNA]</scope>
    <source>
        <strain evidence="9 10">GAB14E</strain>
    </source>
</reference>
<feature type="domain" description="PilY1 beta-propeller" evidence="8">
    <location>
        <begin position="696"/>
        <end position="942"/>
    </location>
</feature>
<accession>A0A099KQA3</accession>
<evidence type="ECO:0000256" key="7">
    <source>
        <dbReference type="SAM" id="MobiDB-lite"/>
    </source>
</evidence>
<dbReference type="InterPro" id="IPR036465">
    <property type="entry name" value="vWFA_dom_sf"/>
</dbReference>
<evidence type="ECO:0000256" key="3">
    <source>
        <dbReference type="ARBA" id="ARBA00022558"/>
    </source>
</evidence>
<comment type="similarity">
    <text evidence="2">Belongs to the PilY1 family.</text>
</comment>
<evidence type="ECO:0000256" key="6">
    <source>
        <dbReference type="ARBA" id="ARBA00023263"/>
    </source>
</evidence>
<keyword evidence="4" id="KW-0479">Metal-binding</keyword>
<protein>
    <submittedName>
        <fullName evidence="9">Neisseria PilC domain protein</fullName>
    </submittedName>
</protein>
<evidence type="ECO:0000313" key="10">
    <source>
        <dbReference type="Proteomes" id="UP000029868"/>
    </source>
</evidence>
<keyword evidence="5" id="KW-0106">Calcium</keyword>
<evidence type="ECO:0000256" key="1">
    <source>
        <dbReference type="ARBA" id="ARBA00004561"/>
    </source>
</evidence>
<dbReference type="Proteomes" id="UP000029868">
    <property type="component" value="Unassembled WGS sequence"/>
</dbReference>
<feature type="region of interest" description="Disordered" evidence="7">
    <location>
        <begin position="656"/>
        <end position="677"/>
    </location>
</feature>
<proteinExistence type="inferred from homology"/>
<dbReference type="Gene3D" id="3.40.50.410">
    <property type="entry name" value="von Willebrand factor, type A domain"/>
    <property type="match status" value="1"/>
</dbReference>
<dbReference type="GO" id="GO:0046872">
    <property type="term" value="F:metal ion binding"/>
    <property type="evidence" value="ECO:0007669"/>
    <property type="project" value="UniProtKB-KW"/>
</dbReference>
<dbReference type="InterPro" id="IPR008707">
    <property type="entry name" value="B-propeller_PilY1"/>
</dbReference>
<feature type="region of interest" description="Disordered" evidence="7">
    <location>
        <begin position="199"/>
        <end position="226"/>
    </location>
</feature>
<evidence type="ECO:0000256" key="2">
    <source>
        <dbReference type="ARBA" id="ARBA00008387"/>
    </source>
</evidence>
<dbReference type="RefSeq" id="WP_197061210.1">
    <property type="nucleotide sequence ID" value="NZ_JQEC01000039.1"/>
</dbReference>
<keyword evidence="3" id="KW-1029">Fimbrium biogenesis</keyword>
<evidence type="ECO:0000256" key="4">
    <source>
        <dbReference type="ARBA" id="ARBA00022723"/>
    </source>
</evidence>
<comment type="caution">
    <text evidence="9">The sequence shown here is derived from an EMBL/GenBank/DDBJ whole genome shotgun (WGS) entry which is preliminary data.</text>
</comment>
<dbReference type="PATRIC" id="fig|28229.3.peg.2724"/>
<evidence type="ECO:0000259" key="8">
    <source>
        <dbReference type="Pfam" id="PF05567"/>
    </source>
</evidence>
<feature type="compositionally biased region" description="Acidic residues" evidence="7">
    <location>
        <begin position="658"/>
        <end position="667"/>
    </location>
</feature>
<name>A0A099KQA3_COLPS</name>
<dbReference type="SUPFAM" id="SSF50998">
    <property type="entry name" value="Quinoprotein alcohol dehydrogenase-like"/>
    <property type="match status" value="1"/>
</dbReference>
<evidence type="ECO:0000256" key="5">
    <source>
        <dbReference type="ARBA" id="ARBA00022837"/>
    </source>
</evidence>
<dbReference type="GO" id="GO:0009289">
    <property type="term" value="C:pilus"/>
    <property type="evidence" value="ECO:0007669"/>
    <property type="project" value="UniProtKB-SubCell"/>
</dbReference>
<dbReference type="InterPro" id="IPR011047">
    <property type="entry name" value="Quinoprotein_ADH-like_sf"/>
</dbReference>
<organism evidence="9 10">
    <name type="scientific">Colwellia psychrerythraea</name>
    <name type="common">Vibrio psychroerythus</name>
    <dbReference type="NCBI Taxonomy" id="28229"/>
    <lineage>
        <taxon>Bacteria</taxon>
        <taxon>Pseudomonadati</taxon>
        <taxon>Pseudomonadota</taxon>
        <taxon>Gammaproteobacteria</taxon>
        <taxon>Alteromonadales</taxon>
        <taxon>Colwelliaceae</taxon>
        <taxon>Colwellia</taxon>
    </lineage>
</organism>
<dbReference type="EMBL" id="JQEC01000039">
    <property type="protein sequence ID" value="KGJ91848.1"/>
    <property type="molecule type" value="Genomic_DNA"/>
</dbReference>
<gene>
    <name evidence="9" type="ORF">GAB14E_3005</name>
</gene>
<evidence type="ECO:0000313" key="9">
    <source>
        <dbReference type="EMBL" id="KGJ91848.1"/>
    </source>
</evidence>